<comment type="pathway">
    <text evidence="11">Cofactor biosynthesis; ubiquinone biosynthesis.</text>
</comment>
<evidence type="ECO:0000256" key="10">
    <source>
        <dbReference type="ARBA" id="ARBA00023136"/>
    </source>
</evidence>
<evidence type="ECO:0000256" key="11">
    <source>
        <dbReference type="HAMAP-Rule" id="MF_03193"/>
    </source>
</evidence>
<comment type="catalytic activity">
    <reaction evidence="11">
        <text>a 4-hydroxy-3-(all-trans-polyprenyl)benzoate + 2 reduced [2Fe-2S]-[ferredoxin] + O2 + 2 H(+) = a 3,4-dihydroxy-5-(all-trans-polyprenyl)benzoate + 2 oxidized [2Fe-2S]-[ferredoxin] + H2O</text>
        <dbReference type="Rhea" id="RHEA:81195"/>
        <dbReference type="Rhea" id="RHEA-COMP:9514"/>
        <dbReference type="Rhea" id="RHEA-COMP:10000"/>
        <dbReference type="Rhea" id="RHEA-COMP:10001"/>
        <dbReference type="Rhea" id="RHEA-COMP:10930"/>
        <dbReference type="ChEBI" id="CHEBI:15377"/>
        <dbReference type="ChEBI" id="CHEBI:15378"/>
        <dbReference type="ChEBI" id="CHEBI:15379"/>
        <dbReference type="ChEBI" id="CHEBI:33737"/>
        <dbReference type="ChEBI" id="CHEBI:33738"/>
        <dbReference type="ChEBI" id="CHEBI:64694"/>
        <dbReference type="ChEBI" id="CHEBI:78396"/>
        <dbReference type="EC" id="1.14.15.45"/>
    </reaction>
</comment>
<feature type="domain" description="FAD-binding" evidence="12">
    <location>
        <begin position="404"/>
        <end position="465"/>
    </location>
</feature>
<dbReference type="EC" id="1.14.15.46" evidence="11"/>
<keyword evidence="3 11" id="KW-0285">Flavoprotein</keyword>
<dbReference type="STRING" id="1314781.A0A165HIE2"/>
<evidence type="ECO:0000256" key="3">
    <source>
        <dbReference type="ARBA" id="ARBA00022630"/>
    </source>
</evidence>
<dbReference type="InterPro" id="IPR051205">
    <property type="entry name" value="UbiH/COQ6_monooxygenase"/>
</dbReference>
<evidence type="ECO:0000256" key="6">
    <source>
        <dbReference type="ARBA" id="ARBA00022827"/>
    </source>
</evidence>
<dbReference type="HAMAP" id="MF_03193">
    <property type="entry name" value="COQ6_monooxygenase"/>
    <property type="match status" value="1"/>
</dbReference>
<keyword evidence="6 11" id="KW-0274">FAD</keyword>
<evidence type="ECO:0000256" key="8">
    <source>
        <dbReference type="ARBA" id="ARBA00023033"/>
    </source>
</evidence>
<keyword evidence="8 11" id="KW-0503">Monooxygenase</keyword>
<dbReference type="GO" id="GO:0071949">
    <property type="term" value="F:FAD binding"/>
    <property type="evidence" value="ECO:0007669"/>
    <property type="project" value="InterPro"/>
</dbReference>
<dbReference type="InterPro" id="IPR036188">
    <property type="entry name" value="FAD/NAD-bd_sf"/>
</dbReference>
<dbReference type="EMBL" id="KV426016">
    <property type="protein sequence ID" value="KZV92017.1"/>
    <property type="molecule type" value="Genomic_DNA"/>
</dbReference>
<evidence type="ECO:0000259" key="12">
    <source>
        <dbReference type="Pfam" id="PF01494"/>
    </source>
</evidence>
<dbReference type="FunFam" id="3.50.50.60:FF:000021">
    <property type="entry name" value="Ubiquinone biosynthesis monooxygenase COQ6"/>
    <property type="match status" value="1"/>
</dbReference>
<dbReference type="UniPathway" id="UPA00232"/>
<protein>
    <recommendedName>
        <fullName evidence="11">Ubiquinone biosynthesis monooxygenase COQ6, mitochondrial</fullName>
        <ecNumber evidence="11">1.14.15.45</ecNumber>
    </recommendedName>
    <alternativeName>
        <fullName evidence="11">2-methoxy-6-polyprenolphenol 4-hydroxylase</fullName>
        <ecNumber evidence="11">1.14.15.46</ecNumber>
    </alternativeName>
</protein>
<reference evidence="13 14" key="1">
    <citation type="journal article" date="2016" name="Mol. Biol. Evol.">
        <title>Comparative Genomics of Early-Diverging Mushroom-Forming Fungi Provides Insights into the Origins of Lignocellulose Decay Capabilities.</title>
        <authorList>
            <person name="Nagy L.G."/>
            <person name="Riley R."/>
            <person name="Tritt A."/>
            <person name="Adam C."/>
            <person name="Daum C."/>
            <person name="Floudas D."/>
            <person name="Sun H."/>
            <person name="Yadav J.S."/>
            <person name="Pangilinan J."/>
            <person name="Larsson K.H."/>
            <person name="Matsuura K."/>
            <person name="Barry K."/>
            <person name="Labutti K."/>
            <person name="Kuo R."/>
            <person name="Ohm R.A."/>
            <person name="Bhattacharya S.S."/>
            <person name="Shirouzu T."/>
            <person name="Yoshinaga Y."/>
            <person name="Martin F.M."/>
            <person name="Grigoriev I.V."/>
            <person name="Hibbett D.S."/>
        </authorList>
    </citation>
    <scope>NUCLEOTIDE SEQUENCE [LARGE SCALE GENOMIC DNA]</scope>
    <source>
        <strain evidence="13 14">HHB12029</strain>
    </source>
</reference>
<name>A0A165HIE2_EXIGL</name>
<evidence type="ECO:0000313" key="14">
    <source>
        <dbReference type="Proteomes" id="UP000077266"/>
    </source>
</evidence>
<proteinExistence type="inferred from homology"/>
<dbReference type="Gene3D" id="3.50.50.60">
    <property type="entry name" value="FAD/NAD(P)-binding domain"/>
    <property type="match status" value="2"/>
</dbReference>
<evidence type="ECO:0000256" key="5">
    <source>
        <dbReference type="ARBA" id="ARBA00022792"/>
    </source>
</evidence>
<evidence type="ECO:0000256" key="4">
    <source>
        <dbReference type="ARBA" id="ARBA00022688"/>
    </source>
</evidence>
<evidence type="ECO:0000256" key="2">
    <source>
        <dbReference type="ARBA" id="ARBA00005349"/>
    </source>
</evidence>
<comment type="function">
    <text evidence="11">FAD-dependent monooxygenase required for two non-consecutive steps during ubiquinone biosynthesis. Required for the C5-ring hydroxylation during ubiquinone biosynthesis by catalyzing the hydroxylation of 4-hydroxy-3-(all-trans-polyprenyl)benzoic acid to 3,4-dihydroxy-5-(all-trans-polyprenyl)benzoic acid. Also acts downstream of coq4, for the C1-hydroxylation during ubiquinone biosynthesis by catalyzing the hydroxylation of 2-methoxy-6-(all-trans-polyprenyl)phenol to 2-methoxy-6-(all-trans-polyprenyl)benzene-1,4-diol. The electrons required for the hydroxylation reaction are funneled indirectly to coq6 from NADPH via a ferredoxin/ferredoxin reductase system.</text>
</comment>
<dbReference type="PANTHER" id="PTHR43876:SF7">
    <property type="entry name" value="UBIQUINONE BIOSYNTHESIS MONOOXYGENASE COQ6, MITOCHONDRIAL"/>
    <property type="match status" value="1"/>
</dbReference>
<dbReference type="Pfam" id="PF01494">
    <property type="entry name" value="FAD_binding_3"/>
    <property type="match status" value="2"/>
</dbReference>
<dbReference type="InterPro" id="IPR000689">
    <property type="entry name" value="UbQ_mOase_COQ6"/>
</dbReference>
<dbReference type="PRINTS" id="PR00420">
    <property type="entry name" value="RNGMNOXGNASE"/>
</dbReference>
<comment type="subcellular location">
    <subcellularLocation>
        <location evidence="11">Mitochondrion inner membrane</location>
        <topology evidence="11">Peripheral membrane protein</topology>
        <orientation evidence="11">Matrix side</orientation>
    </subcellularLocation>
</comment>
<organism evidence="13 14">
    <name type="scientific">Exidia glandulosa HHB12029</name>
    <dbReference type="NCBI Taxonomy" id="1314781"/>
    <lineage>
        <taxon>Eukaryota</taxon>
        <taxon>Fungi</taxon>
        <taxon>Dikarya</taxon>
        <taxon>Basidiomycota</taxon>
        <taxon>Agaricomycotina</taxon>
        <taxon>Agaricomycetes</taxon>
        <taxon>Auriculariales</taxon>
        <taxon>Exidiaceae</taxon>
        <taxon>Exidia</taxon>
    </lineage>
</organism>
<comment type="cofactor">
    <cofactor evidence="1 11">
        <name>FAD</name>
        <dbReference type="ChEBI" id="CHEBI:57692"/>
    </cofactor>
</comment>
<dbReference type="FunCoup" id="A0A165HIE2">
    <property type="interactions" value="323"/>
</dbReference>
<dbReference type="InParanoid" id="A0A165HIE2"/>
<keyword evidence="14" id="KW-1185">Reference proteome</keyword>
<keyword evidence="9 11" id="KW-0496">Mitochondrion</keyword>
<dbReference type="Proteomes" id="UP000077266">
    <property type="component" value="Unassembled WGS sequence"/>
</dbReference>
<keyword evidence="5 11" id="KW-0999">Mitochondrion inner membrane</keyword>
<dbReference type="InterPro" id="IPR002938">
    <property type="entry name" value="FAD-bd"/>
</dbReference>
<gene>
    <name evidence="11" type="primary">COQ6</name>
    <name evidence="13" type="ORF">EXIGLDRAFT_84656</name>
</gene>
<comment type="subunit">
    <text evidence="11">Component of a multi-subunit COQ enzyme complex, composed of at least COQ3, COQ4, COQ5, COQ6, COQ7 and COQ9.</text>
</comment>
<dbReference type="SUPFAM" id="SSF51905">
    <property type="entry name" value="FAD/NAD(P)-binding domain"/>
    <property type="match status" value="1"/>
</dbReference>
<dbReference type="GO" id="GO:0106364">
    <property type="term" value="F:4-hydroxy-3-all-trans-polyprenylbenzoate oxygenase activity"/>
    <property type="evidence" value="ECO:0007669"/>
    <property type="project" value="UniProtKB-EC"/>
</dbReference>
<keyword evidence="4 11" id="KW-0831">Ubiquinone biosynthesis</keyword>
<dbReference type="OrthoDB" id="683240at2759"/>
<keyword evidence="7 11" id="KW-0560">Oxidoreductase</keyword>
<comment type="catalytic activity">
    <reaction evidence="11">
        <text>a 2-methoxy-6-(all-trans-polyprenyl)phenol + 2 reduced [2Fe-2S]-[ferredoxin] + O2 + 2 H(+) = a 2-methoxy-6-(all-trans-polyprenyl)benzene-1,4-diol + 2 oxidized [2Fe-2S]-[ferredoxin] + H2O</text>
        <dbReference type="Rhea" id="RHEA:81183"/>
        <dbReference type="Rhea" id="RHEA-COMP:9551"/>
        <dbReference type="Rhea" id="RHEA-COMP:10000"/>
        <dbReference type="Rhea" id="RHEA-COMP:10001"/>
        <dbReference type="Rhea" id="RHEA-COMP:10858"/>
        <dbReference type="ChEBI" id="CHEBI:15377"/>
        <dbReference type="ChEBI" id="CHEBI:15378"/>
        <dbReference type="ChEBI" id="CHEBI:15379"/>
        <dbReference type="ChEBI" id="CHEBI:33737"/>
        <dbReference type="ChEBI" id="CHEBI:33738"/>
        <dbReference type="ChEBI" id="CHEBI:62731"/>
        <dbReference type="ChEBI" id="CHEBI:84166"/>
        <dbReference type="EC" id="1.14.15.46"/>
    </reaction>
</comment>
<accession>A0A165HIE2</accession>
<dbReference type="AlphaFoldDB" id="A0A165HIE2"/>
<evidence type="ECO:0000256" key="1">
    <source>
        <dbReference type="ARBA" id="ARBA00001974"/>
    </source>
</evidence>
<keyword evidence="13" id="KW-0830">Ubiquinone</keyword>
<keyword evidence="10 11" id="KW-0472">Membrane</keyword>
<dbReference type="PANTHER" id="PTHR43876">
    <property type="entry name" value="UBIQUINONE BIOSYNTHESIS MONOOXYGENASE COQ6, MITOCHONDRIAL"/>
    <property type="match status" value="1"/>
</dbReference>
<dbReference type="GO" id="GO:0031314">
    <property type="term" value="C:extrinsic component of mitochondrial inner membrane"/>
    <property type="evidence" value="ECO:0007669"/>
    <property type="project" value="UniProtKB-UniRule"/>
</dbReference>
<evidence type="ECO:0000256" key="7">
    <source>
        <dbReference type="ARBA" id="ARBA00023002"/>
    </source>
</evidence>
<sequence length="577" mass="61474">MNVLGRAVRRTGTRILTRGIANAADGLLERDVVIVGGGPVGLALAGALGACPNLTICRTALTRAAGASGSARDALSIALVEASDLSKASAWSPPPEFSNRVVTLTNTSRSFFEQFGAWEFLRQDRINPVDEIQAWDGISDSRIGFTGPPSDFDGGISPMSWVTEVLNIQHGLLACLRSQGHVELLDKLKVQSITRDSQSEDGWPLVHLSDGRILRARLLVGADGFNSPVRVFSGIESYGWDYDRRGIVATLHHVPKTESLFSKANTTAYQRFLPTGPIAFLPLSSTMSSMVWSVPPHLAAVLQAAEPQAVAHIANAAFRLPELSLRYMYQLLLDGHQSGVPPTAETILNELKWREEMHSIEPHSSFSATQDPELLVGIPPDDSHLVPPLVTSIQPGTVASFPLRFQHADAYVGPARANRTCLIGDAAHTMNPLAGQGLNIGLADAEALSRAIKHAVSAGGDVGALTTLLPYARERYTANHVMLSGVDKLHKLYAATSPPLVAVRSAGLEVVNEFSSIKDIIMMAAGSQPAITPQAHLGWNAVAQVVETAAGAASLGTALVRGISDRMQAAIWAPPRA</sequence>
<dbReference type="InterPro" id="IPR010971">
    <property type="entry name" value="UbiH/COQ6"/>
</dbReference>
<dbReference type="GO" id="GO:0120538">
    <property type="term" value="F:2-methoxy-6-polyprenolphenol 4-hydroxylase activity"/>
    <property type="evidence" value="ECO:0007669"/>
    <property type="project" value="UniProtKB-EC"/>
</dbReference>
<comment type="similarity">
    <text evidence="2 11">Belongs to the UbiH/COQ6 family.</text>
</comment>
<dbReference type="NCBIfam" id="TIGR01988">
    <property type="entry name" value="Ubi-OHases"/>
    <property type="match status" value="1"/>
</dbReference>
<evidence type="ECO:0000313" key="13">
    <source>
        <dbReference type="EMBL" id="KZV92017.1"/>
    </source>
</evidence>
<evidence type="ECO:0000256" key="9">
    <source>
        <dbReference type="ARBA" id="ARBA00023128"/>
    </source>
</evidence>
<dbReference type="GO" id="GO:0016712">
    <property type="term" value="F:oxidoreductase activity, acting on paired donors, with incorporation or reduction of molecular oxygen, reduced flavin or flavoprotein as one donor, and incorporation of one atom of oxygen"/>
    <property type="evidence" value="ECO:0007669"/>
    <property type="project" value="UniProtKB-UniRule"/>
</dbReference>
<dbReference type="EC" id="1.14.15.45" evidence="11"/>
<feature type="domain" description="FAD-binding" evidence="12">
    <location>
        <begin position="170"/>
        <end position="298"/>
    </location>
</feature>